<keyword evidence="1" id="KW-0472">Membrane</keyword>
<keyword evidence="1" id="KW-1133">Transmembrane helix</keyword>
<organism evidence="2 3">
    <name type="scientific">Mytilus coruscus</name>
    <name type="common">Sea mussel</name>
    <dbReference type="NCBI Taxonomy" id="42192"/>
    <lineage>
        <taxon>Eukaryota</taxon>
        <taxon>Metazoa</taxon>
        <taxon>Spiralia</taxon>
        <taxon>Lophotrochozoa</taxon>
        <taxon>Mollusca</taxon>
        <taxon>Bivalvia</taxon>
        <taxon>Autobranchia</taxon>
        <taxon>Pteriomorphia</taxon>
        <taxon>Mytilida</taxon>
        <taxon>Mytiloidea</taxon>
        <taxon>Mytilidae</taxon>
        <taxon>Mytilinae</taxon>
        <taxon>Mytilus</taxon>
    </lineage>
</organism>
<gene>
    <name evidence="2" type="ORF">MCOR_46107</name>
</gene>
<proteinExistence type="predicted"/>
<name>A0A6J8DYF7_MYTCO</name>
<evidence type="ECO:0000313" key="2">
    <source>
        <dbReference type="EMBL" id="CAC5413180.1"/>
    </source>
</evidence>
<protein>
    <submittedName>
        <fullName evidence="2">Uncharacterized protein</fullName>
    </submittedName>
</protein>
<dbReference type="Proteomes" id="UP000507470">
    <property type="component" value="Unassembled WGS sequence"/>
</dbReference>
<keyword evidence="1" id="KW-0812">Transmembrane</keyword>
<reference evidence="2 3" key="1">
    <citation type="submission" date="2020-06" db="EMBL/GenBank/DDBJ databases">
        <authorList>
            <person name="Li R."/>
            <person name="Bekaert M."/>
        </authorList>
    </citation>
    <scope>NUCLEOTIDE SEQUENCE [LARGE SCALE GENOMIC DNA]</scope>
    <source>
        <strain evidence="3">wild</strain>
    </source>
</reference>
<feature type="transmembrane region" description="Helical" evidence="1">
    <location>
        <begin position="158"/>
        <end position="182"/>
    </location>
</feature>
<dbReference type="EMBL" id="CACVKT020008128">
    <property type="protein sequence ID" value="CAC5413180.1"/>
    <property type="molecule type" value="Genomic_DNA"/>
</dbReference>
<accession>A0A6J8DYF7</accession>
<dbReference type="OrthoDB" id="6060468at2759"/>
<evidence type="ECO:0000256" key="1">
    <source>
        <dbReference type="SAM" id="Phobius"/>
    </source>
</evidence>
<keyword evidence="3" id="KW-1185">Reference proteome</keyword>
<dbReference type="AlphaFoldDB" id="A0A6J8DYF7"/>
<sequence length="186" mass="21309">MNSSADISGTEFIKGIPGNHISDSSFCRCCLESSSSETVKEGTTENYRDLFVEPNRESKSVRLTRKELKRPDLSKLKFKTHRPSGIKHLYDTDTELVLTLSIRHARKVRPKIDKSTFEHPKRTVIYSHPETVQTFEEDKPHVNNTITNIHVQRRGFGILLPVVVVTCIFLLGTFSVLFALLFRNHR</sequence>
<evidence type="ECO:0000313" key="3">
    <source>
        <dbReference type="Proteomes" id="UP000507470"/>
    </source>
</evidence>